<feature type="compositionally biased region" description="Low complexity" evidence="3">
    <location>
        <begin position="181"/>
        <end position="216"/>
    </location>
</feature>
<accession>A0A1L7CGX4</accession>
<dbReference type="OrthoDB" id="4567960at2"/>
<keyword evidence="1 4" id="KW-0732">Signal</keyword>
<dbReference type="Proteomes" id="UP000185478">
    <property type="component" value="Chromosome"/>
</dbReference>
<sequence>MKITPAAACAAVMACALTLGACSNDADEAAKTTAAATSAAEAAPATAAEVAPMPTAEELNEVLARATDPNLPVEEKVSTVQDGDSAPELFETMTRSKEESGADFQVVNPVLPGYAPNSVLASVSYTLPERPAEIAKNVEFVYEDGQWKLSRSWACTLITNTVSPDQVPAMCQSEVAPMPAPAADAPAEGEQPAPAEGEQPAPAEGEQPAPAEAPAN</sequence>
<feature type="region of interest" description="Disordered" evidence="3">
    <location>
        <begin position="173"/>
        <end position="216"/>
    </location>
</feature>
<gene>
    <name evidence="6" type="ORF">CAQU_08360</name>
</gene>
<feature type="domain" description="Low molecular weight antigen MTB12-like C-terminal" evidence="5">
    <location>
        <begin position="52"/>
        <end position="163"/>
    </location>
</feature>
<reference evidence="6 7" key="1">
    <citation type="submission" date="2014-08" db="EMBL/GenBank/DDBJ databases">
        <title>Complete genome sequence of Corynebacterium aquilae S-613T(T) (=DSM 44791(T)), isolated from the choana of a healthy golden eagle.</title>
        <authorList>
            <person name="Ruckert C."/>
            <person name="Albersmeier A."/>
            <person name="Winkler A."/>
            <person name="Kalinowski J."/>
        </authorList>
    </citation>
    <scope>NUCLEOTIDE SEQUENCE [LARGE SCALE GENOMIC DNA]</scope>
    <source>
        <strain evidence="6 7">S-613</strain>
    </source>
</reference>
<protein>
    <recommendedName>
        <fullName evidence="5">Low molecular weight antigen MTB12-like C-terminal domain-containing protein</fullName>
    </recommendedName>
</protein>
<evidence type="ECO:0000256" key="2">
    <source>
        <dbReference type="ARBA" id="ARBA00093774"/>
    </source>
</evidence>
<evidence type="ECO:0000256" key="1">
    <source>
        <dbReference type="ARBA" id="ARBA00022729"/>
    </source>
</evidence>
<feature type="chain" id="PRO_5039214268" description="Low molecular weight antigen MTB12-like C-terminal domain-containing protein" evidence="4">
    <location>
        <begin position="22"/>
        <end position="216"/>
    </location>
</feature>
<evidence type="ECO:0000313" key="6">
    <source>
        <dbReference type="EMBL" id="APT85079.1"/>
    </source>
</evidence>
<keyword evidence="7" id="KW-1185">Reference proteome</keyword>
<evidence type="ECO:0000256" key="3">
    <source>
        <dbReference type="SAM" id="MobiDB-lite"/>
    </source>
</evidence>
<dbReference type="InterPro" id="IPR058644">
    <property type="entry name" value="Mtb12-like_C"/>
</dbReference>
<dbReference type="Pfam" id="PF26580">
    <property type="entry name" value="Mtb12_C"/>
    <property type="match status" value="1"/>
</dbReference>
<feature type="signal peptide" evidence="4">
    <location>
        <begin position="1"/>
        <end position="21"/>
    </location>
</feature>
<evidence type="ECO:0000256" key="4">
    <source>
        <dbReference type="SAM" id="SignalP"/>
    </source>
</evidence>
<evidence type="ECO:0000313" key="7">
    <source>
        <dbReference type="Proteomes" id="UP000185478"/>
    </source>
</evidence>
<dbReference type="PROSITE" id="PS51257">
    <property type="entry name" value="PROKAR_LIPOPROTEIN"/>
    <property type="match status" value="1"/>
</dbReference>
<dbReference type="EMBL" id="CP009245">
    <property type="protein sequence ID" value="APT85079.1"/>
    <property type="molecule type" value="Genomic_DNA"/>
</dbReference>
<evidence type="ECO:0000259" key="5">
    <source>
        <dbReference type="Pfam" id="PF26580"/>
    </source>
</evidence>
<dbReference type="KEGG" id="caqu:CAQU_08360"/>
<dbReference type="STRING" id="1431546.CAQU_08360"/>
<organism evidence="6 7">
    <name type="scientific">Corynebacterium aquilae DSM 44791</name>
    <dbReference type="NCBI Taxonomy" id="1431546"/>
    <lineage>
        <taxon>Bacteria</taxon>
        <taxon>Bacillati</taxon>
        <taxon>Actinomycetota</taxon>
        <taxon>Actinomycetes</taxon>
        <taxon>Mycobacteriales</taxon>
        <taxon>Corynebacteriaceae</taxon>
        <taxon>Corynebacterium</taxon>
    </lineage>
</organism>
<dbReference type="AlphaFoldDB" id="A0A1L7CGX4"/>
<comment type="similarity">
    <text evidence="2">Belongs to the MTB12 family.</text>
</comment>
<proteinExistence type="inferred from homology"/>
<dbReference type="RefSeq" id="WP_075726790.1">
    <property type="nucleotide sequence ID" value="NZ_CP009245.1"/>
</dbReference>
<name>A0A1L7CGX4_9CORY</name>